<reference evidence="1" key="1">
    <citation type="journal article" date="2022" name="bioRxiv">
        <title>Sequencing and chromosome-scale assembly of the giantPleurodeles waltlgenome.</title>
        <authorList>
            <person name="Brown T."/>
            <person name="Elewa A."/>
            <person name="Iarovenko S."/>
            <person name="Subramanian E."/>
            <person name="Araus A.J."/>
            <person name="Petzold A."/>
            <person name="Susuki M."/>
            <person name="Suzuki K.-i.T."/>
            <person name="Hayashi T."/>
            <person name="Toyoda A."/>
            <person name="Oliveira C."/>
            <person name="Osipova E."/>
            <person name="Leigh N.D."/>
            <person name="Simon A."/>
            <person name="Yun M.H."/>
        </authorList>
    </citation>
    <scope>NUCLEOTIDE SEQUENCE</scope>
    <source>
        <strain evidence="1">20211129_DDA</strain>
        <tissue evidence="1">Liver</tissue>
    </source>
</reference>
<protein>
    <submittedName>
        <fullName evidence="1">Uncharacterized protein</fullName>
    </submittedName>
</protein>
<comment type="caution">
    <text evidence="1">The sequence shown here is derived from an EMBL/GenBank/DDBJ whole genome shotgun (WGS) entry which is preliminary data.</text>
</comment>
<keyword evidence="2" id="KW-1185">Reference proteome</keyword>
<dbReference type="EMBL" id="JANPWB010000011">
    <property type="protein sequence ID" value="KAJ1123991.1"/>
    <property type="molecule type" value="Genomic_DNA"/>
</dbReference>
<sequence>MSIRRATLVLPENLRDDGTMRRILGIPLWKMRAEALTDPVYVQSVNEALDHYFEEKCEIANTRVTKYDAMKVVLREECVKVTYEVKMQFRHMLDQDEVK</sequence>
<dbReference type="AlphaFoldDB" id="A0AAV7P707"/>
<accession>A0AAV7P707</accession>
<organism evidence="1 2">
    <name type="scientific">Pleurodeles waltl</name>
    <name type="common">Iberian ribbed newt</name>
    <dbReference type="NCBI Taxonomy" id="8319"/>
    <lineage>
        <taxon>Eukaryota</taxon>
        <taxon>Metazoa</taxon>
        <taxon>Chordata</taxon>
        <taxon>Craniata</taxon>
        <taxon>Vertebrata</taxon>
        <taxon>Euteleostomi</taxon>
        <taxon>Amphibia</taxon>
        <taxon>Batrachia</taxon>
        <taxon>Caudata</taxon>
        <taxon>Salamandroidea</taxon>
        <taxon>Salamandridae</taxon>
        <taxon>Pleurodelinae</taxon>
        <taxon>Pleurodeles</taxon>
    </lineage>
</organism>
<name>A0AAV7P707_PLEWA</name>
<evidence type="ECO:0000313" key="1">
    <source>
        <dbReference type="EMBL" id="KAJ1123991.1"/>
    </source>
</evidence>
<proteinExistence type="predicted"/>
<evidence type="ECO:0000313" key="2">
    <source>
        <dbReference type="Proteomes" id="UP001066276"/>
    </source>
</evidence>
<gene>
    <name evidence="1" type="ORF">NDU88_002455</name>
</gene>
<dbReference type="Proteomes" id="UP001066276">
    <property type="component" value="Chromosome 7"/>
</dbReference>